<dbReference type="AlphaFoldDB" id="A0A482X9D6"/>
<gene>
    <name evidence="3" type="ORF">LSTR_LSTR011562</name>
</gene>
<evidence type="ECO:0000313" key="3">
    <source>
        <dbReference type="EMBL" id="RZF42424.1"/>
    </source>
</evidence>
<keyword evidence="2" id="KW-0249">Electron transport</keyword>
<proteinExistence type="inferred from homology"/>
<evidence type="ECO:0000313" key="4">
    <source>
        <dbReference type="Proteomes" id="UP000291343"/>
    </source>
</evidence>
<keyword evidence="2" id="KW-0813">Transport</keyword>
<reference evidence="3 4" key="1">
    <citation type="journal article" date="2017" name="Gigascience">
        <title>Genome sequence of the small brown planthopper, Laodelphax striatellus.</title>
        <authorList>
            <person name="Zhu J."/>
            <person name="Jiang F."/>
            <person name="Wang X."/>
            <person name="Yang P."/>
            <person name="Bao Y."/>
            <person name="Zhao W."/>
            <person name="Wang W."/>
            <person name="Lu H."/>
            <person name="Wang Q."/>
            <person name="Cui N."/>
            <person name="Li J."/>
            <person name="Chen X."/>
            <person name="Luo L."/>
            <person name="Yu J."/>
            <person name="Kang L."/>
            <person name="Cui F."/>
        </authorList>
    </citation>
    <scope>NUCLEOTIDE SEQUENCE [LARGE SCALE GENOMIC DNA]</scope>
    <source>
        <strain evidence="3">Lst14</strain>
    </source>
</reference>
<name>A0A482X9D6_LAOST</name>
<keyword evidence="4" id="KW-1185">Reference proteome</keyword>
<dbReference type="Proteomes" id="UP000291343">
    <property type="component" value="Unassembled WGS sequence"/>
</dbReference>
<dbReference type="EMBL" id="QKKF02015188">
    <property type="protein sequence ID" value="RZF42424.1"/>
    <property type="molecule type" value="Genomic_DNA"/>
</dbReference>
<dbReference type="Pfam" id="PF05071">
    <property type="entry name" value="NDUFA12"/>
    <property type="match status" value="1"/>
</dbReference>
<keyword evidence="2" id="KW-0496">Mitochondrion</keyword>
<keyword evidence="2" id="KW-0679">Respiratory chain</keyword>
<comment type="subcellular location">
    <subcellularLocation>
        <location evidence="2">Mitochondrion inner membrane</location>
        <topology evidence="2">Peripheral membrane protein</topology>
        <orientation evidence="2">Matrix side</orientation>
    </subcellularLocation>
</comment>
<comment type="similarity">
    <text evidence="1 2">Belongs to the complex I NDUFA12 subunit family.</text>
</comment>
<keyword evidence="2" id="KW-0472">Membrane</keyword>
<evidence type="ECO:0000256" key="2">
    <source>
        <dbReference type="RuleBase" id="RU363103"/>
    </source>
</evidence>
<comment type="subunit">
    <text evidence="2">Complex I is composed of 45 different subunits.</text>
</comment>
<keyword evidence="2" id="KW-0999">Mitochondrion inner membrane</keyword>
<dbReference type="PANTHER" id="PTHR12910:SF2">
    <property type="entry name" value="NADH DEHYDROGENASE [UBIQUINONE] 1 ALPHA SUBCOMPLEX SUBUNIT 12"/>
    <property type="match status" value="1"/>
</dbReference>
<dbReference type="OrthoDB" id="274641at2759"/>
<comment type="function">
    <text evidence="2">Accessory subunit of the mitochondrial membrane respiratory chain NADH dehydrogenase (Complex I), that is believed not to be involved in catalysis. Complex I functions in the transfer of electrons from NADH to the respiratory chain. The immediate electron acceptor for the enzyme is believed to be ubiquinone.</text>
</comment>
<dbReference type="GO" id="GO:0045271">
    <property type="term" value="C:respiratory chain complex I"/>
    <property type="evidence" value="ECO:0007669"/>
    <property type="project" value="InterPro"/>
</dbReference>
<protein>
    <recommendedName>
        <fullName evidence="2">NADH dehydrogenase [ubiquinone] 1 alpha subcomplex subunit 12</fullName>
    </recommendedName>
</protein>
<dbReference type="InParanoid" id="A0A482X9D6"/>
<evidence type="ECO:0000256" key="1">
    <source>
        <dbReference type="ARBA" id="ARBA00007355"/>
    </source>
</evidence>
<organism evidence="3 4">
    <name type="scientific">Laodelphax striatellus</name>
    <name type="common">Small brown planthopper</name>
    <name type="synonym">Delphax striatella</name>
    <dbReference type="NCBI Taxonomy" id="195883"/>
    <lineage>
        <taxon>Eukaryota</taxon>
        <taxon>Metazoa</taxon>
        <taxon>Ecdysozoa</taxon>
        <taxon>Arthropoda</taxon>
        <taxon>Hexapoda</taxon>
        <taxon>Insecta</taxon>
        <taxon>Pterygota</taxon>
        <taxon>Neoptera</taxon>
        <taxon>Paraneoptera</taxon>
        <taxon>Hemiptera</taxon>
        <taxon>Auchenorrhyncha</taxon>
        <taxon>Fulgoroidea</taxon>
        <taxon>Delphacidae</taxon>
        <taxon>Criomorphinae</taxon>
        <taxon>Laodelphax</taxon>
    </lineage>
</organism>
<sequence length="154" mass="18326">MPISKLKKLSQIIKVNGGLKQSLYKLFIHDNLKDGKKIGEDQYGNRYFENNRYFRGANRWVEYNPDVFLDYDPTMMDPEWHGYMHHRTEYVPSEQPGRPPRYRWMLPVEENPSGTRLAYTPYSTTTPKIQHWIPPALGLQEKDKNLKTQDKCEY</sequence>
<dbReference type="PANTHER" id="PTHR12910">
    <property type="entry name" value="NADH-UBIQUINONE OXIDOREDUCTASE SUBUNIT B17.2"/>
    <property type="match status" value="1"/>
</dbReference>
<comment type="caution">
    <text evidence="3">The sequence shown here is derived from an EMBL/GenBank/DDBJ whole genome shotgun (WGS) entry which is preliminary data.</text>
</comment>
<dbReference type="InterPro" id="IPR007763">
    <property type="entry name" value="NDUFA12"/>
</dbReference>
<dbReference type="SMR" id="A0A482X9D6"/>
<dbReference type="STRING" id="195883.A0A482X9D6"/>
<accession>A0A482X9D6</accession>
<dbReference type="GO" id="GO:0005743">
    <property type="term" value="C:mitochondrial inner membrane"/>
    <property type="evidence" value="ECO:0007669"/>
    <property type="project" value="UniProtKB-SubCell"/>
</dbReference>
<dbReference type="GO" id="GO:0006979">
    <property type="term" value="P:response to oxidative stress"/>
    <property type="evidence" value="ECO:0007669"/>
    <property type="project" value="TreeGrafter"/>
</dbReference>